<dbReference type="OrthoDB" id="6077599at2759"/>
<accession>A0A2I4BY31</accession>
<feature type="region of interest" description="Disordered" evidence="5">
    <location>
        <begin position="131"/>
        <end position="168"/>
    </location>
</feature>
<keyword evidence="2" id="KW-0597">Phosphoprotein</keyword>
<dbReference type="PANTHER" id="PTHR15859">
    <property type="entry name" value="SETA BINDING PROTEIN 1"/>
    <property type="match status" value="1"/>
</dbReference>
<organism evidence="7 8">
    <name type="scientific">Austrofundulus limnaeus</name>
    <name type="common">Annual killifish</name>
    <dbReference type="NCBI Taxonomy" id="52670"/>
    <lineage>
        <taxon>Eukaryota</taxon>
        <taxon>Metazoa</taxon>
        <taxon>Chordata</taxon>
        <taxon>Craniata</taxon>
        <taxon>Vertebrata</taxon>
        <taxon>Euteleostomi</taxon>
        <taxon>Actinopterygii</taxon>
        <taxon>Neopterygii</taxon>
        <taxon>Teleostei</taxon>
        <taxon>Neoteleostei</taxon>
        <taxon>Acanthomorphata</taxon>
        <taxon>Ovalentaria</taxon>
        <taxon>Atherinomorphae</taxon>
        <taxon>Cyprinodontiformes</taxon>
        <taxon>Rivulidae</taxon>
        <taxon>Austrofundulus</taxon>
    </lineage>
</organism>
<keyword evidence="4" id="KW-0677">Repeat</keyword>
<dbReference type="InterPro" id="IPR011047">
    <property type="entry name" value="Quinoprotein_ADH-like_sf"/>
</dbReference>
<dbReference type="InterPro" id="IPR003131">
    <property type="entry name" value="T1-type_BTB"/>
</dbReference>
<gene>
    <name evidence="8" type="primary">LOC106523688</name>
</gene>
<dbReference type="CDD" id="cd18393">
    <property type="entry name" value="BTB_POZ_SHKBP1"/>
    <property type="match status" value="1"/>
</dbReference>
<proteinExistence type="inferred from homology"/>
<dbReference type="GeneID" id="106523688"/>
<dbReference type="Pfam" id="PF02214">
    <property type="entry name" value="BTB_2"/>
    <property type="match status" value="1"/>
</dbReference>
<dbReference type="InterPro" id="IPR011333">
    <property type="entry name" value="SKP1/BTB/POZ_sf"/>
</dbReference>
<dbReference type="GO" id="GO:0051260">
    <property type="term" value="P:protein homooligomerization"/>
    <property type="evidence" value="ECO:0007669"/>
    <property type="project" value="InterPro"/>
</dbReference>
<evidence type="ECO:0000259" key="6">
    <source>
        <dbReference type="PROSITE" id="PS50097"/>
    </source>
</evidence>
<dbReference type="SUPFAM" id="SSF54695">
    <property type="entry name" value="POZ domain"/>
    <property type="match status" value="1"/>
</dbReference>
<sequence>MATNGNSPSPAMGEIIQLNVGGTRFSTSRQTLMWIPDSFFSSLLSGRISTLRDETGAIFIDRDPTAFAPILNFLRTKELDLRGVNISVLRHEAEFYGITPLVRRLLLCEELDRSSCGSVLFHGYLPPPAIPPRKSSSAPDERPGPSGAEGFTRVSPLPHPSLSDSPCDDTEKLVPIVDPRKVLIVAGHHNWIVAAYAHFVICYRIKESSGWQQVFSSPYLNWTIERVALNAKVVGGPHGDKDKMVAAASESRIILWSIQDGGSGNEIGVFSLGVPVDDLFFIGSQLVATSHTGKVGVWNAVTQHWQVKLR</sequence>
<dbReference type="KEGG" id="alim:106523688"/>
<evidence type="ECO:0000313" key="8">
    <source>
        <dbReference type="RefSeq" id="XP_013872663.1"/>
    </source>
</evidence>
<dbReference type="RefSeq" id="XP_013872663.1">
    <property type="nucleotide sequence ID" value="XM_014017209.1"/>
</dbReference>
<evidence type="ECO:0000256" key="2">
    <source>
        <dbReference type="ARBA" id="ARBA00022553"/>
    </source>
</evidence>
<dbReference type="FunFam" id="3.30.710.10:FF:000038">
    <property type="entry name" value="BTB/POZ domain-containing protein KCTD3 isoform X1"/>
    <property type="match status" value="1"/>
</dbReference>
<dbReference type="InterPro" id="IPR047825">
    <property type="entry name" value="SHKBP1_KCTD3_BTB_POZ"/>
</dbReference>
<dbReference type="SUPFAM" id="SSF50998">
    <property type="entry name" value="Quinoprotein alcohol dehydrogenase-like"/>
    <property type="match status" value="1"/>
</dbReference>
<dbReference type="SMART" id="SM00225">
    <property type="entry name" value="BTB"/>
    <property type="match status" value="1"/>
</dbReference>
<dbReference type="AlphaFoldDB" id="A0A2I4BY31"/>
<dbReference type="Gene3D" id="3.30.710.10">
    <property type="entry name" value="Potassium Channel Kv1.1, Chain A"/>
    <property type="match status" value="1"/>
</dbReference>
<evidence type="ECO:0000313" key="7">
    <source>
        <dbReference type="Proteomes" id="UP000192220"/>
    </source>
</evidence>
<keyword evidence="7" id="KW-1185">Reference proteome</keyword>
<evidence type="ECO:0000256" key="1">
    <source>
        <dbReference type="ARBA" id="ARBA00009572"/>
    </source>
</evidence>
<dbReference type="PANTHER" id="PTHR15859:SF2">
    <property type="entry name" value="BTB_POZ DOMAIN-CONTAINING PROTEIN KCTD3"/>
    <property type="match status" value="1"/>
</dbReference>
<dbReference type="Proteomes" id="UP000192220">
    <property type="component" value="Unplaced"/>
</dbReference>
<dbReference type="InterPro" id="IPR000210">
    <property type="entry name" value="BTB/POZ_dom"/>
</dbReference>
<comment type="similarity">
    <text evidence="1">Belongs to the KCTD3 family.</text>
</comment>
<evidence type="ECO:0000256" key="3">
    <source>
        <dbReference type="ARBA" id="ARBA00022574"/>
    </source>
</evidence>
<dbReference type="InterPro" id="IPR047876">
    <property type="entry name" value="SHKBP1/KCTD3"/>
</dbReference>
<dbReference type="InParanoid" id="A0A2I4BY31"/>
<feature type="domain" description="BTB" evidence="6">
    <location>
        <begin position="14"/>
        <end position="83"/>
    </location>
</feature>
<keyword evidence="3" id="KW-0853">WD repeat</keyword>
<evidence type="ECO:0000256" key="4">
    <source>
        <dbReference type="ARBA" id="ARBA00022737"/>
    </source>
</evidence>
<name>A0A2I4BY31_AUSLI</name>
<dbReference type="PROSITE" id="PS50097">
    <property type="entry name" value="BTB"/>
    <property type="match status" value="1"/>
</dbReference>
<reference evidence="8" key="1">
    <citation type="submission" date="2025-08" db="UniProtKB">
        <authorList>
            <consortium name="RefSeq"/>
        </authorList>
    </citation>
    <scope>IDENTIFICATION</scope>
</reference>
<evidence type="ECO:0000256" key="5">
    <source>
        <dbReference type="SAM" id="MobiDB-lite"/>
    </source>
</evidence>
<protein>
    <submittedName>
        <fullName evidence="8">BTB/POZ domain-containing protein KCTD3</fullName>
    </submittedName>
</protein>